<dbReference type="EMBL" id="JAGETZ010000002">
    <property type="protein sequence ID" value="MBO2008695.1"/>
    <property type="molecule type" value="Genomic_DNA"/>
</dbReference>
<proteinExistence type="predicted"/>
<accession>A0ABS3QD96</accession>
<evidence type="ECO:0000256" key="1">
    <source>
        <dbReference type="ARBA" id="ARBA00022670"/>
    </source>
</evidence>
<dbReference type="Gene3D" id="2.60.40.10">
    <property type="entry name" value="Immunoglobulins"/>
    <property type="match status" value="1"/>
</dbReference>
<feature type="domain" description="P/Homo B" evidence="3">
    <location>
        <begin position="32"/>
        <end position="189"/>
    </location>
</feature>
<evidence type="ECO:0000313" key="5">
    <source>
        <dbReference type="Proteomes" id="UP000664369"/>
    </source>
</evidence>
<dbReference type="Gene3D" id="2.60.120.260">
    <property type="entry name" value="Galactose-binding domain-like"/>
    <property type="match status" value="1"/>
</dbReference>
<protein>
    <submittedName>
        <fullName evidence="4">Proprotein convertase P-domain-containing protein</fullName>
    </submittedName>
</protein>
<evidence type="ECO:0000259" key="3">
    <source>
        <dbReference type="PROSITE" id="PS51829"/>
    </source>
</evidence>
<dbReference type="InterPro" id="IPR002884">
    <property type="entry name" value="P_dom"/>
</dbReference>
<keyword evidence="1" id="KW-0645">Protease</keyword>
<dbReference type="Pfam" id="PF01483">
    <property type="entry name" value="P_proprotein"/>
    <property type="match status" value="1"/>
</dbReference>
<dbReference type="Pfam" id="PF01186">
    <property type="entry name" value="Lysyl_oxidase"/>
    <property type="match status" value="1"/>
</dbReference>
<keyword evidence="2" id="KW-0378">Hydrolase</keyword>
<name>A0ABS3QD96_9BACT</name>
<evidence type="ECO:0000256" key="2">
    <source>
        <dbReference type="ARBA" id="ARBA00022801"/>
    </source>
</evidence>
<organism evidence="4 5">
    <name type="scientific">Hymenobacter negativus</name>
    <dbReference type="NCBI Taxonomy" id="2795026"/>
    <lineage>
        <taxon>Bacteria</taxon>
        <taxon>Pseudomonadati</taxon>
        <taxon>Bacteroidota</taxon>
        <taxon>Cytophagia</taxon>
        <taxon>Cytophagales</taxon>
        <taxon>Hymenobacteraceae</taxon>
        <taxon>Hymenobacter</taxon>
    </lineage>
</organism>
<dbReference type="SUPFAM" id="SSF49785">
    <property type="entry name" value="Galactose-binding domain-like"/>
    <property type="match status" value="1"/>
</dbReference>
<keyword evidence="5" id="KW-1185">Reference proteome</keyword>
<reference evidence="4 5" key="1">
    <citation type="submission" date="2021-03" db="EMBL/GenBank/DDBJ databases">
        <authorList>
            <person name="Kim M.K."/>
        </authorList>
    </citation>
    <scope>NUCLEOTIDE SEQUENCE [LARGE SCALE GENOMIC DNA]</scope>
    <source>
        <strain evidence="4 5">BT442</strain>
    </source>
</reference>
<evidence type="ECO:0000313" key="4">
    <source>
        <dbReference type="EMBL" id="MBO2008695.1"/>
    </source>
</evidence>
<dbReference type="InterPro" id="IPR013783">
    <property type="entry name" value="Ig-like_fold"/>
</dbReference>
<dbReference type="RefSeq" id="WP_208174306.1">
    <property type="nucleotide sequence ID" value="NZ_JAGETZ010000002.1"/>
</dbReference>
<dbReference type="PROSITE" id="PS51829">
    <property type="entry name" value="P_HOMO_B"/>
    <property type="match status" value="1"/>
</dbReference>
<comment type="caution">
    <text evidence="4">The sequence shown here is derived from an EMBL/GenBank/DDBJ whole genome shotgun (WGS) entry which is preliminary data.</text>
</comment>
<dbReference type="InterPro" id="IPR001695">
    <property type="entry name" value="Lysyl_oxidase"/>
</dbReference>
<dbReference type="InterPro" id="IPR008979">
    <property type="entry name" value="Galactose-bd-like_sf"/>
</dbReference>
<gene>
    <name evidence="4" type="ORF">J4E00_06500</name>
</gene>
<sequence>MTFPIVHRKPASQAAFLRLFALLSLLLGLAASVQGQVFFGQGGPVADFTGKDEAVRFPLVVKGLAAQTTAQYGLEGACLSITHPKTADLKIELLAPDGTSIWLTNRNGGDHGADYRATCFRMDGFNGYVYEGKSPFTGTYIPDGKLQFFNQGLNPNGTWYLLVHDLASGNTGTLDQWSLSFGTHPAQPDFAACNPKSATACRCPDGSGTCDLLPDLVVSEKILRELHQEYGASDPTYPRQVRLAVATANIGWGPMETHGTGRWTCGTETVQNGRVTCPDGHRAHQEIVQVIYRREGNQMVTRNRVAGSNYYDERPGHNHYHADAWVDFTLRRRDPRQPDPRRWPVLGKGTKASYCLFDSGNCGEADGVCQNGRGQTVGQGTLPNFGFGHYVDCEAATQGISVGGIDHYGISFEGQAIPIPAGTPNGSYYIVVEVDPLNLYQESDETNNVAMVPIELKLQETTVNNSLKINNKRGKKMH</sequence>
<dbReference type="Proteomes" id="UP000664369">
    <property type="component" value="Unassembled WGS sequence"/>
</dbReference>